<keyword evidence="3 6" id="KW-0540">Nuclease</keyword>
<dbReference type="SMART" id="SM00538">
    <property type="entry name" value="POP4"/>
    <property type="match status" value="1"/>
</dbReference>
<dbReference type="EC" id="3.1.26.5" evidence="6"/>
<comment type="function">
    <text evidence="6">Part of ribonuclease P, a protein complex that generates mature tRNA molecules by cleaving their 5'-ends.</text>
</comment>
<dbReference type="GO" id="GO:0001682">
    <property type="term" value="P:tRNA 5'-leader removal"/>
    <property type="evidence" value="ECO:0007669"/>
    <property type="project" value="UniProtKB-UniRule"/>
</dbReference>
<proteinExistence type="inferred from homology"/>
<keyword evidence="1 6" id="KW-0963">Cytoplasm</keyword>
<dbReference type="Proteomes" id="UP001319921">
    <property type="component" value="Chromosome"/>
</dbReference>
<evidence type="ECO:0000313" key="7">
    <source>
        <dbReference type="EMBL" id="BDB97650.1"/>
    </source>
</evidence>
<dbReference type="InterPro" id="IPR023534">
    <property type="entry name" value="Rof/RNase_P-like"/>
</dbReference>
<keyword evidence="2 6" id="KW-0819">tRNA processing</keyword>
<accession>A0AAQ4CPB9</accession>
<dbReference type="EMBL" id="AP025226">
    <property type="protein sequence ID" value="BDB97650.1"/>
    <property type="molecule type" value="Genomic_DNA"/>
</dbReference>
<evidence type="ECO:0000313" key="8">
    <source>
        <dbReference type="Proteomes" id="UP001319921"/>
    </source>
</evidence>
<evidence type="ECO:0000256" key="3">
    <source>
        <dbReference type="ARBA" id="ARBA00022722"/>
    </source>
</evidence>
<comment type="similarity">
    <text evidence="6">Belongs to the eukaryotic/archaeal RNase P protein component 1 family.</text>
</comment>
<dbReference type="InterPro" id="IPR023538">
    <property type="entry name" value="RNP1"/>
</dbReference>
<dbReference type="AlphaFoldDB" id="A0AAQ4CPB9"/>
<dbReference type="GO" id="GO:0004526">
    <property type="term" value="F:ribonuclease P activity"/>
    <property type="evidence" value="ECO:0007669"/>
    <property type="project" value="UniProtKB-UniRule"/>
</dbReference>
<dbReference type="Gene3D" id="2.30.30.210">
    <property type="entry name" value="Ribonuclease P/MRP, subunit p29"/>
    <property type="match status" value="1"/>
</dbReference>
<evidence type="ECO:0000256" key="2">
    <source>
        <dbReference type="ARBA" id="ARBA00022694"/>
    </source>
</evidence>
<comment type="subcellular location">
    <subcellularLocation>
        <location evidence="6">Cytoplasm</location>
    </subcellularLocation>
</comment>
<dbReference type="RefSeq" id="WP_229571635.1">
    <property type="nucleotide sequence ID" value="NZ_AP025226.1"/>
</dbReference>
<dbReference type="GO" id="GO:0003723">
    <property type="term" value="F:RNA binding"/>
    <property type="evidence" value="ECO:0007669"/>
    <property type="project" value="InterPro"/>
</dbReference>
<dbReference type="GO" id="GO:0030677">
    <property type="term" value="C:ribonuclease P complex"/>
    <property type="evidence" value="ECO:0007669"/>
    <property type="project" value="UniProtKB-UniRule"/>
</dbReference>
<keyword evidence="4 6" id="KW-0255">Endonuclease</keyword>
<evidence type="ECO:0000256" key="6">
    <source>
        <dbReference type="HAMAP-Rule" id="MF_00754"/>
    </source>
</evidence>
<keyword evidence="5 6" id="KW-0378">Hydrolase</keyword>
<protein>
    <recommendedName>
        <fullName evidence="6">Ribonuclease P protein component 1</fullName>
        <shortName evidence="6">RNase P component 1</shortName>
        <ecNumber evidence="6">3.1.26.5</ecNumber>
    </recommendedName>
    <alternativeName>
        <fullName evidence="6">Rpp29</fullName>
    </alternativeName>
</protein>
<evidence type="ECO:0000256" key="4">
    <source>
        <dbReference type="ARBA" id="ARBA00022759"/>
    </source>
</evidence>
<dbReference type="SUPFAM" id="SSF101744">
    <property type="entry name" value="Rof/RNase P subunit-like"/>
    <property type="match status" value="1"/>
</dbReference>
<comment type="subunit">
    <text evidence="6">Consists of a catalytic RNA component and at least 4-5 protein subunits.</text>
</comment>
<evidence type="ECO:0000256" key="5">
    <source>
        <dbReference type="ARBA" id="ARBA00022801"/>
    </source>
</evidence>
<sequence>MRLDYIGAKIKILYHSDPSLILREGYIILETEKTFLIKIGDKNKIIRVLKANGIFEITFKGKSFIIAGYKLVGKPWKRIR</sequence>
<dbReference type="InterPro" id="IPR002730">
    <property type="entry name" value="Rpp29/RNP1"/>
</dbReference>
<name>A0AAQ4CPB9_9CREN</name>
<organism evidence="7 8">
    <name type="scientific">Saccharolobus caldissimus</name>
    <dbReference type="NCBI Taxonomy" id="1702097"/>
    <lineage>
        <taxon>Archaea</taxon>
        <taxon>Thermoproteota</taxon>
        <taxon>Thermoprotei</taxon>
        <taxon>Sulfolobales</taxon>
        <taxon>Sulfolobaceae</taxon>
        <taxon>Saccharolobus</taxon>
    </lineage>
</organism>
<reference evidence="7 8" key="1">
    <citation type="journal article" date="2022" name="Microbiol. Resour. Announc.">
        <title>Complete Genome Sequence of the Hyperthermophilic and Acidophilic Archaeon Saccharolobus caldissimus Strain HS-3T.</title>
        <authorList>
            <person name="Sakai H.D."/>
            <person name="Kurosawa N."/>
        </authorList>
    </citation>
    <scope>NUCLEOTIDE SEQUENCE [LARGE SCALE GENOMIC DNA]</scope>
    <source>
        <strain evidence="7 8">JCM32116</strain>
    </source>
</reference>
<dbReference type="GO" id="GO:0005737">
    <property type="term" value="C:cytoplasm"/>
    <property type="evidence" value="ECO:0007669"/>
    <property type="project" value="UniProtKB-SubCell"/>
</dbReference>
<dbReference type="GeneID" id="68865402"/>
<dbReference type="InterPro" id="IPR036980">
    <property type="entry name" value="RNase_P/MRP_Rpp29_sf"/>
</dbReference>
<dbReference type="HAMAP" id="MF_00754">
    <property type="entry name" value="RNase_P_1"/>
    <property type="match status" value="1"/>
</dbReference>
<dbReference type="Pfam" id="PF01868">
    <property type="entry name" value="RNase_P-MRP_p29"/>
    <property type="match status" value="1"/>
</dbReference>
<gene>
    <name evidence="6" type="primary">rnp1</name>
    <name evidence="7" type="ORF">SACC_06670</name>
</gene>
<dbReference type="KEGG" id="scas:SACC_06670"/>
<keyword evidence="8" id="KW-1185">Reference proteome</keyword>
<evidence type="ECO:0000256" key="1">
    <source>
        <dbReference type="ARBA" id="ARBA00022490"/>
    </source>
</evidence>
<comment type="catalytic activity">
    <reaction evidence="6">
        <text>Endonucleolytic cleavage of RNA, removing 5'-extranucleotides from tRNA precursor.</text>
        <dbReference type="EC" id="3.1.26.5"/>
    </reaction>
</comment>